<feature type="coiled-coil region" evidence="10">
    <location>
        <begin position="521"/>
        <end position="562"/>
    </location>
</feature>
<dbReference type="GO" id="GO:0000139">
    <property type="term" value="C:Golgi membrane"/>
    <property type="evidence" value="ECO:0007669"/>
    <property type="project" value="UniProtKB-SubCell"/>
</dbReference>
<dbReference type="Pfam" id="PF08172">
    <property type="entry name" value="CASP_C"/>
    <property type="match status" value="1"/>
</dbReference>
<dbReference type="PANTHER" id="PTHR14043:SF2">
    <property type="entry name" value="HOMEOBOX PROTEIN CUT"/>
    <property type="match status" value="1"/>
</dbReference>
<evidence type="ECO:0000256" key="8">
    <source>
        <dbReference type="ARBA" id="ARBA00023054"/>
    </source>
</evidence>
<feature type="compositionally biased region" description="Pro residues" evidence="11">
    <location>
        <begin position="17"/>
        <end position="26"/>
    </location>
</feature>
<evidence type="ECO:0000256" key="1">
    <source>
        <dbReference type="ARBA" id="ARBA00004409"/>
    </source>
</evidence>
<protein>
    <recommendedName>
        <fullName evidence="3">Protein CASP</fullName>
    </recommendedName>
</protein>
<evidence type="ECO:0000256" key="4">
    <source>
        <dbReference type="ARBA" id="ARBA00022448"/>
    </source>
</evidence>
<sequence length="700" mass="80537">MEPSPAQAGASDRDRSPPPPPPPPPQSSAAAAISSPLAVVCSFWKDFDLEKERSGLDEQGLKIAENQETSQKNRRKLAENTRDFKKASPDDKLSLFNSLLKSYQEEVDNLTKRAKFGENAFLNIYQKLYEAPDPYPALASMADQDQKLSELETENRKMKLELEEYRAEAAHLKNQQATIRRLEERNRQLEQQMEEKVREMVEMKQRSMAEDSQKTLEALKDRERSLQDQLRQATESVKNMQKLHESAQSQLFELRTQSEEDRAAKEAEVSLLMDEVERAQARLVSLEREKGDLRSQLQTTNEDASKSSDYLESSDILESSLNAKEKIISELNAELRNIESTLSSEREMHVNELKKLTASLTEKESALMELKKELQERPTQKMVDDLKKKVQILQAVGYNSIEAEDWELATNGEEMSKLEALLLDKNRKMEHELTQLKVKISEKTSLLEEAEKRIAELTSKVEEQQKLILKLEDDILKGYSSTDRRSSLLNDWDLQEIGSSEASEGSDPRHASSDQDQNSMLKVICNQRDRFRARLRETEEELRKLTEKYAMLTVELEKTKADNVQLYGKIRYVQDYSHDKIVSRGPKKYAEDIESGSSDVEAKYKKMYEDDINPFAAFSKKEKDQRYKELGLRDKITLSSGRFLLGNKYARTFIFFYSIGLHLLVFTLLYRMSALSYLHTTPGHDEIILDAGNRTLSHML</sequence>
<reference evidence="15 16" key="1">
    <citation type="submission" date="2018-04" db="EMBL/GenBank/DDBJ databases">
        <title>WGS assembly of Panicum hallii var. hallii HAL2.</title>
        <authorList>
            <person name="Lovell J."/>
            <person name="Jenkins J."/>
            <person name="Lowry D."/>
            <person name="Mamidi S."/>
            <person name="Sreedasyam A."/>
            <person name="Weng X."/>
            <person name="Barry K."/>
            <person name="Bonette J."/>
            <person name="Campitelli B."/>
            <person name="Daum C."/>
            <person name="Gordon S."/>
            <person name="Gould B."/>
            <person name="Lipzen A."/>
            <person name="MacQueen A."/>
            <person name="Palacio-Mejia J."/>
            <person name="Plott C."/>
            <person name="Shakirov E."/>
            <person name="Shu S."/>
            <person name="Yoshinaga Y."/>
            <person name="Zane M."/>
            <person name="Rokhsar D."/>
            <person name="Grimwood J."/>
            <person name="Schmutz J."/>
            <person name="Juenger T."/>
        </authorList>
    </citation>
    <scope>NUCLEOTIDE SEQUENCE [LARGE SCALE GENOMIC DNA]</scope>
    <source>
        <strain evidence="16">cv. HAL2</strain>
    </source>
</reference>
<dbReference type="GO" id="GO:0006891">
    <property type="term" value="P:intra-Golgi vesicle-mediated transport"/>
    <property type="evidence" value="ECO:0007669"/>
    <property type="project" value="InterPro"/>
</dbReference>
<name>A0A2T7C247_9POAL</name>
<keyword evidence="16" id="KW-1185">Reference proteome</keyword>
<evidence type="ECO:0000256" key="12">
    <source>
        <dbReference type="SAM" id="Phobius"/>
    </source>
</evidence>
<feature type="coiled-coil region" evidence="10">
    <location>
        <begin position="433"/>
        <end position="474"/>
    </location>
</feature>
<feature type="region of interest" description="Disordered" evidence="11">
    <location>
        <begin position="291"/>
        <end position="312"/>
    </location>
</feature>
<accession>A0A2T7C247</accession>
<dbReference type="OrthoDB" id="10257567at2759"/>
<evidence type="ECO:0000256" key="2">
    <source>
        <dbReference type="ARBA" id="ARBA00006415"/>
    </source>
</evidence>
<evidence type="ECO:0000256" key="5">
    <source>
        <dbReference type="ARBA" id="ARBA00022692"/>
    </source>
</evidence>
<dbReference type="InterPro" id="IPR012955">
    <property type="entry name" value="CASP_C"/>
</dbReference>
<feature type="domain" description="Cux N-terminal" evidence="14">
    <location>
        <begin position="35"/>
        <end position="145"/>
    </location>
</feature>
<evidence type="ECO:0000259" key="14">
    <source>
        <dbReference type="Pfam" id="PF25398"/>
    </source>
</evidence>
<keyword evidence="8 10" id="KW-0175">Coiled coil</keyword>
<evidence type="ECO:0000256" key="10">
    <source>
        <dbReference type="SAM" id="Coils"/>
    </source>
</evidence>
<keyword evidence="7" id="KW-0333">Golgi apparatus</keyword>
<comment type="similarity">
    <text evidence="2">Belongs to the CASP family.</text>
</comment>
<dbReference type="Gramene" id="PUZ37385">
    <property type="protein sequence ID" value="PUZ37385"/>
    <property type="gene ID" value="GQ55_9G114700"/>
</dbReference>
<feature type="region of interest" description="Disordered" evidence="11">
    <location>
        <begin position="499"/>
        <end position="519"/>
    </location>
</feature>
<keyword evidence="4" id="KW-0813">Transport</keyword>
<dbReference type="PANTHER" id="PTHR14043">
    <property type="entry name" value="CCAAT DISPLACEMENT PROTEIN-RELATED"/>
    <property type="match status" value="1"/>
</dbReference>
<feature type="region of interest" description="Disordered" evidence="11">
    <location>
        <begin position="55"/>
        <end position="89"/>
    </location>
</feature>
<evidence type="ECO:0000313" key="16">
    <source>
        <dbReference type="Proteomes" id="UP000244336"/>
    </source>
</evidence>
<evidence type="ECO:0000256" key="6">
    <source>
        <dbReference type="ARBA" id="ARBA00022989"/>
    </source>
</evidence>
<feature type="domain" description="CASP C-terminal" evidence="13">
    <location>
        <begin position="449"/>
        <end position="675"/>
    </location>
</feature>
<evidence type="ECO:0000256" key="3">
    <source>
        <dbReference type="ARBA" id="ARBA00018691"/>
    </source>
</evidence>
<dbReference type="STRING" id="1504633.A0A2T7C247"/>
<organism evidence="15 16">
    <name type="scientific">Panicum hallii var. hallii</name>
    <dbReference type="NCBI Taxonomy" id="1504633"/>
    <lineage>
        <taxon>Eukaryota</taxon>
        <taxon>Viridiplantae</taxon>
        <taxon>Streptophyta</taxon>
        <taxon>Embryophyta</taxon>
        <taxon>Tracheophyta</taxon>
        <taxon>Spermatophyta</taxon>
        <taxon>Magnoliopsida</taxon>
        <taxon>Liliopsida</taxon>
        <taxon>Poales</taxon>
        <taxon>Poaceae</taxon>
        <taxon>PACMAD clade</taxon>
        <taxon>Panicoideae</taxon>
        <taxon>Panicodae</taxon>
        <taxon>Paniceae</taxon>
        <taxon>Panicinae</taxon>
        <taxon>Panicum</taxon>
        <taxon>Panicum sect. Panicum</taxon>
    </lineage>
</organism>
<proteinExistence type="inferred from homology"/>
<dbReference type="Proteomes" id="UP000244336">
    <property type="component" value="Chromosome 9"/>
</dbReference>
<dbReference type="EMBL" id="CM009757">
    <property type="protein sequence ID" value="PUZ37385.1"/>
    <property type="molecule type" value="Genomic_DNA"/>
</dbReference>
<evidence type="ECO:0000313" key="15">
    <source>
        <dbReference type="EMBL" id="PUZ37385.1"/>
    </source>
</evidence>
<comment type="subcellular location">
    <subcellularLocation>
        <location evidence="1">Golgi apparatus membrane</location>
        <topology evidence="1">Single-pass type IV membrane protein</topology>
    </subcellularLocation>
</comment>
<feature type="region of interest" description="Disordered" evidence="11">
    <location>
        <begin position="1"/>
        <end position="31"/>
    </location>
</feature>
<feature type="compositionally biased region" description="Polar residues" evidence="11">
    <location>
        <begin position="295"/>
        <end position="312"/>
    </location>
</feature>
<evidence type="ECO:0000256" key="11">
    <source>
        <dbReference type="SAM" id="MobiDB-lite"/>
    </source>
</evidence>
<gene>
    <name evidence="15" type="ORF">GQ55_9G114700</name>
</gene>
<evidence type="ECO:0000256" key="9">
    <source>
        <dbReference type="ARBA" id="ARBA00023136"/>
    </source>
</evidence>
<dbReference type="Pfam" id="PF25398">
    <property type="entry name" value="CUX1_N"/>
    <property type="match status" value="1"/>
</dbReference>
<feature type="compositionally biased region" description="Basic and acidic residues" evidence="11">
    <location>
        <begin position="76"/>
        <end position="89"/>
    </location>
</feature>
<keyword evidence="5 12" id="KW-0812">Transmembrane</keyword>
<keyword evidence="9 12" id="KW-0472">Membrane</keyword>
<keyword evidence="6 12" id="KW-1133">Transmembrane helix</keyword>
<dbReference type="AlphaFoldDB" id="A0A2T7C247"/>
<dbReference type="InterPro" id="IPR057476">
    <property type="entry name" value="Cux_N"/>
</dbReference>
<feature type="transmembrane region" description="Helical" evidence="12">
    <location>
        <begin position="649"/>
        <end position="670"/>
    </location>
</feature>
<evidence type="ECO:0000259" key="13">
    <source>
        <dbReference type="Pfam" id="PF08172"/>
    </source>
</evidence>
<evidence type="ECO:0000256" key="7">
    <source>
        <dbReference type="ARBA" id="ARBA00023034"/>
    </source>
</evidence>